<dbReference type="Proteomes" id="UP001732700">
    <property type="component" value="Chromosome 2C"/>
</dbReference>
<proteinExistence type="predicted"/>
<organism evidence="1 2">
    <name type="scientific">Avena sativa</name>
    <name type="common">Oat</name>
    <dbReference type="NCBI Taxonomy" id="4498"/>
    <lineage>
        <taxon>Eukaryota</taxon>
        <taxon>Viridiplantae</taxon>
        <taxon>Streptophyta</taxon>
        <taxon>Embryophyta</taxon>
        <taxon>Tracheophyta</taxon>
        <taxon>Spermatophyta</taxon>
        <taxon>Magnoliopsida</taxon>
        <taxon>Liliopsida</taxon>
        <taxon>Poales</taxon>
        <taxon>Poaceae</taxon>
        <taxon>BOP clade</taxon>
        <taxon>Pooideae</taxon>
        <taxon>Poodae</taxon>
        <taxon>Poeae</taxon>
        <taxon>Poeae Chloroplast Group 1 (Aveneae type)</taxon>
        <taxon>Aveninae</taxon>
        <taxon>Avena</taxon>
    </lineage>
</organism>
<name>A0ACD5URU8_AVESA</name>
<accession>A0ACD5URU8</accession>
<keyword evidence="2" id="KW-1185">Reference proteome</keyword>
<sequence length="562" mass="62917">MAAPSSKRDRPGPAPTSISASMAPSSKKYAPGPAPTTSIFESMPPSSVKGTSGPATFRFEACRRPTKSQSVEADAGSPDWVLLNRTGLISKDANETTAKYSASSEGRIEDVEVTFCLVHPPDVSCFSVHSPGLQVSDPPVILCSEGPFVLFRVTLRRSKHFFVYNASAEPSLQRLPEPDREVLESFRTQQFSLLPCSSSSSLHYQVAFLHTEWAESTDHDIQYYVYVYSSKTRAWRGSKAPLLHLSGSDQAYFEIYGHSSYKQITVGVDSVGWVDIEFGILLVRHLSSNHPVVEFIALPKSRVCITDEENNPYYAPEYFFDVICCGNIIRFVELDFDEPDRRANGNRWKAITWDRDISCDDWHKGYTVDVDEISVDQSYFSLFPELLNEETKLLELRKLKIIIPTLSIHEDNLLYMMARLKNEDSTAWIVTIDLKHAALKAMVPVLAEPFCTLTFCCPCGFPKYLSGAITPCNELAEPDASHHKKKRKKKKGRSQKQEGLKQGNQQSMAKNVVVPWSRWLLCLAGWMMLVSIIIMLTSTFSPFSLIEGSSMYVIKKVGEGVG</sequence>
<protein>
    <submittedName>
        <fullName evidence="1">Uncharacterized protein</fullName>
    </submittedName>
</protein>
<reference evidence="1" key="2">
    <citation type="submission" date="2025-09" db="UniProtKB">
        <authorList>
            <consortium name="EnsemblPlants"/>
        </authorList>
    </citation>
    <scope>IDENTIFICATION</scope>
</reference>
<evidence type="ECO:0000313" key="1">
    <source>
        <dbReference type="EnsemblPlants" id="AVESA.00010b.r2.2CG0302910.1.CDS"/>
    </source>
</evidence>
<dbReference type="EnsemblPlants" id="AVESA.00010b.r2.2CG0302910.1">
    <property type="protein sequence ID" value="AVESA.00010b.r2.2CG0302910.1.CDS"/>
    <property type="gene ID" value="AVESA.00010b.r2.2CG0302910"/>
</dbReference>
<reference evidence="1" key="1">
    <citation type="submission" date="2021-05" db="EMBL/GenBank/DDBJ databases">
        <authorList>
            <person name="Scholz U."/>
            <person name="Mascher M."/>
            <person name="Fiebig A."/>
        </authorList>
    </citation>
    <scope>NUCLEOTIDE SEQUENCE [LARGE SCALE GENOMIC DNA]</scope>
</reference>
<evidence type="ECO:0000313" key="2">
    <source>
        <dbReference type="Proteomes" id="UP001732700"/>
    </source>
</evidence>